<comment type="subcellular location">
    <subcellularLocation>
        <location evidence="1">Mitochondrion</location>
    </subcellularLocation>
</comment>
<dbReference type="Pfam" id="PF01709">
    <property type="entry name" value="Transcrip_reg"/>
    <property type="match status" value="1"/>
</dbReference>
<evidence type="ECO:0000259" key="3">
    <source>
        <dbReference type="Pfam" id="PF01709"/>
    </source>
</evidence>
<gene>
    <name evidence="5" type="ORF">QBC47DRAFT_390505</name>
</gene>
<dbReference type="GO" id="GO:0005739">
    <property type="term" value="C:mitochondrion"/>
    <property type="evidence" value="ECO:0007669"/>
    <property type="project" value="UniProtKB-SubCell"/>
</dbReference>
<proteinExistence type="inferred from homology"/>
<dbReference type="InterPro" id="IPR048300">
    <property type="entry name" value="TACO1_YebC-like_2nd/3rd_dom"/>
</dbReference>
<evidence type="ECO:0000256" key="2">
    <source>
        <dbReference type="ARBA" id="ARBA00008724"/>
    </source>
</evidence>
<dbReference type="InterPro" id="IPR002876">
    <property type="entry name" value="Transcrip_reg_TACO1-like"/>
</dbReference>
<sequence>MASLACTFRPLVRSHTQIRSTICARCCRSFHQLSGLQAGHNKWSKIKHEKAANDAKKTQARTRFSDNISLYSKLYGPDPSQNPQLATAIATARKAGMPKDRIEKAIARGQGKSSEGVVLESMTFEAMRPPAIAIIVDVETDSKLRVLQDLKQILKLGKATQSASKFFFTRAGRVVFEKSDQDVDVDTVMDDAIEAGAEDLETDEDGNIVIWTSPTNTTQMCHAVGNKFGLKVLSSGIVWSSNKDTEVQLDPEPWLPELVDMLAALRDYPDVQAVYANLSKGTVPDEIWARIDENLDR</sequence>
<dbReference type="HAMAP" id="MF_00693">
    <property type="entry name" value="Transcrip_reg_TACO1"/>
    <property type="match status" value="1"/>
</dbReference>
<dbReference type="AlphaFoldDB" id="A0AAJ0B7H0"/>
<dbReference type="FunFam" id="1.10.10.200:FF:000002">
    <property type="entry name" value="Probable transcriptional regulatory protein CLM62_37755"/>
    <property type="match status" value="1"/>
</dbReference>
<dbReference type="Pfam" id="PF20772">
    <property type="entry name" value="TACO1_YebC_N"/>
    <property type="match status" value="1"/>
</dbReference>
<comment type="similarity">
    <text evidence="2">Belongs to the TACO1 family.</text>
</comment>
<protein>
    <submittedName>
        <fullName evidence="5">Transcriptional regulator TACO1-like protein</fullName>
    </submittedName>
</protein>
<evidence type="ECO:0000256" key="1">
    <source>
        <dbReference type="ARBA" id="ARBA00004173"/>
    </source>
</evidence>
<dbReference type="Gene3D" id="1.10.10.200">
    <property type="match status" value="1"/>
</dbReference>
<dbReference type="Proteomes" id="UP001239445">
    <property type="component" value="Unassembled WGS sequence"/>
</dbReference>
<keyword evidence="6" id="KW-1185">Reference proteome</keyword>
<dbReference type="InterPro" id="IPR017856">
    <property type="entry name" value="Integrase-like_N"/>
</dbReference>
<dbReference type="PANTHER" id="PTHR12532">
    <property type="entry name" value="TRANSLATIONAL ACTIVATOR OF CYTOCHROME C OXIDASE 1"/>
    <property type="match status" value="1"/>
</dbReference>
<dbReference type="PANTHER" id="PTHR12532:SF0">
    <property type="entry name" value="TRANSLATIONAL ACTIVATOR OF CYTOCHROME C OXIDASE 1"/>
    <property type="match status" value="1"/>
</dbReference>
<comment type="caution">
    <text evidence="5">The sequence shown here is derived from an EMBL/GenBank/DDBJ whole genome shotgun (WGS) entry which is preliminary data.</text>
</comment>
<evidence type="ECO:0000313" key="5">
    <source>
        <dbReference type="EMBL" id="KAK1751597.1"/>
    </source>
</evidence>
<evidence type="ECO:0000259" key="4">
    <source>
        <dbReference type="Pfam" id="PF20772"/>
    </source>
</evidence>
<dbReference type="InterPro" id="IPR029072">
    <property type="entry name" value="YebC-like"/>
</dbReference>
<dbReference type="Gene3D" id="3.30.70.980">
    <property type="match status" value="2"/>
</dbReference>
<name>A0AAJ0B7H0_9PEZI</name>
<feature type="domain" description="TACO1/YebC-like N-terminal" evidence="4">
    <location>
        <begin position="41"/>
        <end position="112"/>
    </location>
</feature>
<dbReference type="InterPro" id="IPR026564">
    <property type="entry name" value="Transcrip_reg_TACO1-like_dom3"/>
</dbReference>
<dbReference type="SUPFAM" id="SSF75625">
    <property type="entry name" value="YebC-like"/>
    <property type="match status" value="1"/>
</dbReference>
<feature type="domain" description="TACO1/YebC-like second and third" evidence="3">
    <location>
        <begin position="120"/>
        <end position="278"/>
    </location>
</feature>
<accession>A0AAJ0B7H0</accession>
<evidence type="ECO:0000313" key="6">
    <source>
        <dbReference type="Proteomes" id="UP001239445"/>
    </source>
</evidence>
<reference evidence="5" key="1">
    <citation type="submission" date="2023-06" db="EMBL/GenBank/DDBJ databases">
        <title>Genome-scale phylogeny and comparative genomics of the fungal order Sordariales.</title>
        <authorList>
            <consortium name="Lawrence Berkeley National Laboratory"/>
            <person name="Hensen N."/>
            <person name="Bonometti L."/>
            <person name="Westerberg I."/>
            <person name="Brannstrom I.O."/>
            <person name="Guillou S."/>
            <person name="Cros-Aarteil S."/>
            <person name="Calhoun S."/>
            <person name="Haridas S."/>
            <person name="Kuo A."/>
            <person name="Mondo S."/>
            <person name="Pangilinan J."/>
            <person name="Riley R."/>
            <person name="Labutti K."/>
            <person name="Andreopoulos B."/>
            <person name="Lipzen A."/>
            <person name="Chen C."/>
            <person name="Yanf M."/>
            <person name="Daum C."/>
            <person name="Ng V."/>
            <person name="Clum A."/>
            <person name="Steindorff A."/>
            <person name="Ohm R."/>
            <person name="Martin F."/>
            <person name="Silar P."/>
            <person name="Natvig D."/>
            <person name="Lalanne C."/>
            <person name="Gautier V."/>
            <person name="Ament-Velasquez S.L."/>
            <person name="Kruys A."/>
            <person name="Hutchinson M.I."/>
            <person name="Powell A.J."/>
            <person name="Barry K."/>
            <person name="Miller A.N."/>
            <person name="Grigoriev I.V."/>
            <person name="Debuchy R."/>
            <person name="Gladieux P."/>
            <person name="Thoren M.H."/>
            <person name="Johannesson H."/>
        </authorList>
    </citation>
    <scope>NUCLEOTIDE SEQUENCE</scope>
    <source>
        <strain evidence="5">PSN4</strain>
    </source>
</reference>
<dbReference type="InterPro" id="IPR049083">
    <property type="entry name" value="TACO1_YebC_N"/>
</dbReference>
<organism evidence="5 6">
    <name type="scientific">Echria macrotheca</name>
    <dbReference type="NCBI Taxonomy" id="438768"/>
    <lineage>
        <taxon>Eukaryota</taxon>
        <taxon>Fungi</taxon>
        <taxon>Dikarya</taxon>
        <taxon>Ascomycota</taxon>
        <taxon>Pezizomycotina</taxon>
        <taxon>Sordariomycetes</taxon>
        <taxon>Sordariomycetidae</taxon>
        <taxon>Sordariales</taxon>
        <taxon>Schizotheciaceae</taxon>
        <taxon>Echria</taxon>
    </lineage>
</organism>
<dbReference type="EMBL" id="MU839841">
    <property type="protein sequence ID" value="KAK1751597.1"/>
    <property type="molecule type" value="Genomic_DNA"/>
</dbReference>